<organism evidence="1 2">
    <name type="scientific">Streblomastix strix</name>
    <dbReference type="NCBI Taxonomy" id="222440"/>
    <lineage>
        <taxon>Eukaryota</taxon>
        <taxon>Metamonada</taxon>
        <taxon>Preaxostyla</taxon>
        <taxon>Oxymonadida</taxon>
        <taxon>Streblomastigidae</taxon>
        <taxon>Streblomastix</taxon>
    </lineage>
</organism>
<comment type="caution">
    <text evidence="1">The sequence shown here is derived from an EMBL/GenBank/DDBJ whole genome shotgun (WGS) entry which is preliminary data.</text>
</comment>
<dbReference type="AlphaFoldDB" id="A0A5J4X4I8"/>
<protein>
    <submittedName>
        <fullName evidence="1">Uncharacterized protein</fullName>
    </submittedName>
</protein>
<sequence>ARHIAVGLIDRKIEFANDIDKDRTLAYEKNKYKIQALNAKTGIVICGLTEVF</sequence>
<accession>A0A5J4X4I8</accession>
<gene>
    <name evidence="1" type="ORF">EZS28_002813</name>
</gene>
<reference evidence="1 2" key="1">
    <citation type="submission" date="2019-03" db="EMBL/GenBank/DDBJ databases">
        <title>Single cell metagenomics reveals metabolic interactions within the superorganism composed of flagellate Streblomastix strix and complex community of Bacteroidetes bacteria on its surface.</title>
        <authorList>
            <person name="Treitli S.C."/>
            <person name="Kolisko M."/>
            <person name="Husnik F."/>
            <person name="Keeling P."/>
            <person name="Hampl V."/>
        </authorList>
    </citation>
    <scope>NUCLEOTIDE SEQUENCE [LARGE SCALE GENOMIC DNA]</scope>
    <source>
        <strain evidence="1">ST1C</strain>
    </source>
</reference>
<evidence type="ECO:0000313" key="1">
    <source>
        <dbReference type="EMBL" id="KAA6401656.1"/>
    </source>
</evidence>
<dbReference type="Proteomes" id="UP000324800">
    <property type="component" value="Unassembled WGS sequence"/>
</dbReference>
<proteinExistence type="predicted"/>
<evidence type="ECO:0000313" key="2">
    <source>
        <dbReference type="Proteomes" id="UP000324800"/>
    </source>
</evidence>
<name>A0A5J4X4I8_9EUKA</name>
<dbReference type="EMBL" id="SNRW01000353">
    <property type="protein sequence ID" value="KAA6401656.1"/>
    <property type="molecule type" value="Genomic_DNA"/>
</dbReference>
<feature type="non-terminal residue" evidence="1">
    <location>
        <position position="1"/>
    </location>
</feature>